<dbReference type="STRING" id="797516.HMPREF9104_02691"/>
<accession>H1LJ98</accession>
<protein>
    <submittedName>
        <fullName evidence="1">Uncharacterized protein</fullName>
    </submittedName>
</protein>
<dbReference type="HOGENOM" id="CLU_2807046_0_0_9"/>
<dbReference type="EMBL" id="AGRJ01000231">
    <property type="protein sequence ID" value="EHO48916.1"/>
    <property type="molecule type" value="Genomic_DNA"/>
</dbReference>
<reference evidence="1 2" key="1">
    <citation type="submission" date="2011-09" db="EMBL/GenBank/DDBJ databases">
        <authorList>
            <person name="Weinstock G."/>
            <person name="Sodergren E."/>
            <person name="Clifton S."/>
            <person name="Fulton L."/>
            <person name="Fulton B."/>
            <person name="Courtney L."/>
            <person name="Fronick C."/>
            <person name="Harrison M."/>
            <person name="Strong C."/>
            <person name="Farmer C."/>
            <person name="Delahaunty K."/>
            <person name="Markovic C."/>
            <person name="Hall O."/>
            <person name="Minx P."/>
            <person name="Tomlinson C."/>
            <person name="Mitreva M."/>
            <person name="Hou S."/>
            <person name="Chen J."/>
            <person name="Wollam A."/>
            <person name="Pepin K.H."/>
            <person name="Johnson M."/>
            <person name="Bhonagiri V."/>
            <person name="Zhang X."/>
            <person name="Suruliraj S."/>
            <person name="Warren W."/>
            <person name="Chinwalla A."/>
            <person name="Mardis E.R."/>
            <person name="Wilson R.K."/>
        </authorList>
    </citation>
    <scope>NUCLEOTIDE SEQUENCE [LARGE SCALE GENOMIC DNA]</scope>
    <source>
        <strain evidence="1 2">F0435</strain>
    </source>
</reference>
<evidence type="ECO:0000313" key="2">
    <source>
        <dbReference type="Proteomes" id="UP000005025"/>
    </source>
</evidence>
<dbReference type="AlphaFoldDB" id="H1LJ98"/>
<comment type="caution">
    <text evidence="1">The sequence shown here is derived from an EMBL/GenBank/DDBJ whole genome shotgun (WGS) entry which is preliminary data.</text>
</comment>
<proteinExistence type="predicted"/>
<gene>
    <name evidence="1" type="ORF">HMPREF9104_02691</name>
</gene>
<dbReference type="Proteomes" id="UP000005025">
    <property type="component" value="Unassembled WGS sequence"/>
</dbReference>
<name>H1LJ98_9LACO</name>
<organism evidence="1 2">
    <name type="scientific">Lentilactobacillus kisonensis F0435</name>
    <dbReference type="NCBI Taxonomy" id="797516"/>
    <lineage>
        <taxon>Bacteria</taxon>
        <taxon>Bacillati</taxon>
        <taxon>Bacillota</taxon>
        <taxon>Bacilli</taxon>
        <taxon>Lactobacillales</taxon>
        <taxon>Lactobacillaceae</taxon>
        <taxon>Lentilactobacillus</taxon>
    </lineage>
</organism>
<sequence length="67" mass="7600">MSTSCLVSTTSLTKIKMNANNVSSYYSRKWLAHRLSFPDQTNLTRALAKSINVFIIMSEYLLIIKKG</sequence>
<evidence type="ECO:0000313" key="1">
    <source>
        <dbReference type="EMBL" id="EHO48916.1"/>
    </source>
</evidence>